<feature type="compositionally biased region" description="Low complexity" evidence="9">
    <location>
        <begin position="14"/>
        <end position="30"/>
    </location>
</feature>
<reference evidence="13 14" key="1">
    <citation type="submission" date="2015-07" db="EMBL/GenBank/DDBJ databases">
        <title>High-quality genome of monoxenous trypanosomatid Leptomonas pyrrhocoris.</title>
        <authorList>
            <person name="Flegontov P."/>
            <person name="Butenko A."/>
            <person name="Firsov S."/>
            <person name="Vlcek C."/>
            <person name="Logacheva M.D."/>
            <person name="Field M."/>
            <person name="Filatov D."/>
            <person name="Flegontova O."/>
            <person name="Gerasimov E."/>
            <person name="Jackson A.P."/>
            <person name="Kelly S."/>
            <person name="Opperdoes F."/>
            <person name="O'Reilly A."/>
            <person name="Votypka J."/>
            <person name="Yurchenko V."/>
            <person name="Lukes J."/>
        </authorList>
    </citation>
    <scope>NUCLEOTIDE SEQUENCE [LARGE SCALE GENOMIC DNA]</scope>
    <source>
        <strain evidence="13">H10</strain>
    </source>
</reference>
<dbReference type="CDD" id="cd03250">
    <property type="entry name" value="ABCC_MRP_domain1"/>
    <property type="match status" value="1"/>
</dbReference>
<evidence type="ECO:0000256" key="10">
    <source>
        <dbReference type="SAM" id="Phobius"/>
    </source>
</evidence>
<evidence type="ECO:0000256" key="1">
    <source>
        <dbReference type="ARBA" id="ARBA00004141"/>
    </source>
</evidence>
<feature type="transmembrane region" description="Helical" evidence="10">
    <location>
        <begin position="1243"/>
        <end position="1264"/>
    </location>
</feature>
<feature type="transmembrane region" description="Helical" evidence="10">
    <location>
        <begin position="988"/>
        <end position="1007"/>
    </location>
</feature>
<protein>
    <submittedName>
        <fullName evidence="13">Putative mitochondrial ABC-thiol transporter</fullName>
    </submittedName>
</protein>
<feature type="transmembrane region" description="Helical" evidence="10">
    <location>
        <begin position="403"/>
        <end position="421"/>
    </location>
</feature>
<dbReference type="InterPro" id="IPR044726">
    <property type="entry name" value="ABCC_6TM_D2"/>
</dbReference>
<proteinExistence type="predicted"/>
<evidence type="ECO:0000256" key="6">
    <source>
        <dbReference type="ARBA" id="ARBA00022989"/>
    </source>
</evidence>
<dbReference type="CDD" id="cd18580">
    <property type="entry name" value="ABC_6TM_ABCC_D2"/>
    <property type="match status" value="1"/>
</dbReference>
<dbReference type="CDD" id="cd18579">
    <property type="entry name" value="ABC_6TM_ABCC_D1"/>
    <property type="match status" value="1"/>
</dbReference>
<dbReference type="GO" id="GO:0016020">
    <property type="term" value="C:membrane"/>
    <property type="evidence" value="ECO:0007669"/>
    <property type="project" value="UniProtKB-SubCell"/>
</dbReference>
<dbReference type="VEuPathDB" id="TriTrypDB:LpyrH10_03_3560"/>
<evidence type="ECO:0000259" key="12">
    <source>
        <dbReference type="PROSITE" id="PS50929"/>
    </source>
</evidence>
<dbReference type="CDD" id="cd03244">
    <property type="entry name" value="ABCC_MRP_domain2"/>
    <property type="match status" value="1"/>
</dbReference>
<dbReference type="InterPro" id="IPR000938">
    <property type="entry name" value="CAP-Gly_domain"/>
</dbReference>
<dbReference type="RefSeq" id="XP_015662551.1">
    <property type="nucleotide sequence ID" value="XM_015799073.1"/>
</dbReference>
<keyword evidence="3 10" id="KW-0812">Transmembrane</keyword>
<dbReference type="InterPro" id="IPR027417">
    <property type="entry name" value="P-loop_NTPase"/>
</dbReference>
<evidence type="ECO:0000256" key="9">
    <source>
        <dbReference type="SAM" id="MobiDB-lite"/>
    </source>
</evidence>
<keyword evidence="4" id="KW-0547">Nucleotide-binding</keyword>
<evidence type="ECO:0000256" key="7">
    <source>
        <dbReference type="ARBA" id="ARBA00023136"/>
    </source>
</evidence>
<feature type="domain" description="ABC transmembrane type-1" evidence="12">
    <location>
        <begin position="993"/>
        <end position="1272"/>
    </location>
</feature>
<feature type="transmembrane region" description="Helical" evidence="10">
    <location>
        <begin position="527"/>
        <end position="546"/>
    </location>
</feature>
<dbReference type="FunFam" id="1.20.1560.10:FF:000082">
    <property type="entry name" value="ABC transporter, multidrug resistance associated protein"/>
    <property type="match status" value="1"/>
</dbReference>
<keyword evidence="14" id="KW-1185">Reference proteome</keyword>
<evidence type="ECO:0000259" key="11">
    <source>
        <dbReference type="PROSITE" id="PS50893"/>
    </source>
</evidence>
<feature type="region of interest" description="Disordered" evidence="9">
    <location>
        <begin position="628"/>
        <end position="652"/>
    </location>
</feature>
<evidence type="ECO:0000256" key="3">
    <source>
        <dbReference type="ARBA" id="ARBA00022692"/>
    </source>
</evidence>
<gene>
    <name evidence="13" type="ORF">ABB37_02205</name>
</gene>
<dbReference type="EMBL" id="LGTL01000003">
    <property type="protein sequence ID" value="KPA84112.1"/>
    <property type="molecule type" value="Genomic_DNA"/>
</dbReference>
<dbReference type="InterPro" id="IPR017871">
    <property type="entry name" value="ABC_transporter-like_CS"/>
</dbReference>
<evidence type="ECO:0000256" key="4">
    <source>
        <dbReference type="ARBA" id="ARBA00022741"/>
    </source>
</evidence>
<dbReference type="FunFam" id="3.40.50.300:FF:002055">
    <property type="entry name" value="ATP-binding cassette protein subfamily C, member 1"/>
    <property type="match status" value="1"/>
</dbReference>
<evidence type="ECO:0000256" key="5">
    <source>
        <dbReference type="ARBA" id="ARBA00022840"/>
    </source>
</evidence>
<feature type="region of interest" description="Disordered" evidence="9">
    <location>
        <begin position="1"/>
        <end position="47"/>
    </location>
</feature>
<feature type="domain" description="ABC transmembrane type-1" evidence="12">
    <location>
        <begin position="268"/>
        <end position="543"/>
    </location>
</feature>
<dbReference type="Pfam" id="PF00005">
    <property type="entry name" value="ABC_tran"/>
    <property type="match status" value="2"/>
</dbReference>
<feature type="transmembrane region" description="Helical" evidence="10">
    <location>
        <begin position="376"/>
        <end position="397"/>
    </location>
</feature>
<feature type="domain" description="ABC transporter" evidence="11">
    <location>
        <begin position="656"/>
        <end position="877"/>
    </location>
</feature>
<feature type="region of interest" description="Disordered" evidence="9">
    <location>
        <begin position="904"/>
        <end position="949"/>
    </location>
</feature>
<keyword evidence="5" id="KW-0067">ATP-binding</keyword>
<dbReference type="GeneID" id="26902500"/>
<dbReference type="PROSITE" id="PS50929">
    <property type="entry name" value="ABC_TM1F"/>
    <property type="match status" value="2"/>
</dbReference>
<dbReference type="PROSITE" id="PS50893">
    <property type="entry name" value="ABC_TRANSPORTER_2"/>
    <property type="match status" value="2"/>
</dbReference>
<dbReference type="Gene3D" id="1.20.1560.10">
    <property type="entry name" value="ABC transporter type 1, transmembrane domain"/>
    <property type="match status" value="2"/>
</dbReference>
<dbReference type="FunFam" id="1.20.1560.10:FF:000010">
    <property type="entry name" value="Multidrug resistance-associated ABC transporter"/>
    <property type="match status" value="1"/>
</dbReference>
<dbReference type="SUPFAM" id="SSF52540">
    <property type="entry name" value="P-loop containing nucleoside triphosphate hydrolases"/>
    <property type="match status" value="2"/>
</dbReference>
<feature type="transmembrane region" description="Helical" evidence="10">
    <location>
        <begin position="294"/>
        <end position="315"/>
    </location>
</feature>
<dbReference type="PANTHER" id="PTHR24223">
    <property type="entry name" value="ATP-BINDING CASSETTE SUB-FAMILY C"/>
    <property type="match status" value="1"/>
</dbReference>
<dbReference type="GO" id="GO:0016887">
    <property type="term" value="F:ATP hydrolysis activity"/>
    <property type="evidence" value="ECO:0007669"/>
    <property type="project" value="InterPro"/>
</dbReference>
<dbReference type="Proteomes" id="UP000037923">
    <property type="component" value="Unassembled WGS sequence"/>
</dbReference>
<dbReference type="OrthoDB" id="250133at2759"/>
<sequence>MPTREAAEPPRGTAAARRSSSSHELSSNNAEEADGSEGALTDPETVDDIAHVREQQAAQRGFREKLDELWSHEPPYRPSAEDRANWFQQLYYGWIGDFIYKAAAGAITEADLPPPTRTTRTYYTGKVLSQQTHADLDKSRRWDGYIGCEVVCKKEPETSGVLRWVGYIPQSDHPRALVAGVEWRVAPRHRRQAEPGNPVAMHNGVVHGERLFYPHLQNAHCSCEPVNTLYLSSTRSPIRPGPPPSPDLLLTLFKAHAYHMWAQILPKLLSDLASVFLPVLLEFFVKYLDAGNATWVWGLGLVLTIFFTSVVQSCASHKYDHISIRSAALFETSSMALLFEKCFTVSQKSLQRPDMSVGRIMNMAGNDVDNIGSLNWYVMFFWSAPLQLSLCIVLLVRLVGWCALPGVAVLFVTFPIQGAISKYSQEIDERRATVVDLRMKRTNELLSGIRIVKFMGWEPRFLALIERARERELGCLRDQQMASVGFMFVDGATPTLVIAVVFVLYHVSGHALRPEIVFPTIALLNTMRMSFFMIPIIVSALLQCLVSTRRVTTFLECPDAHSAVQDISEMYVSGAAAAFTDATINTYLPVMLPRCKSRLTSPMQRMMLWFRKRKVPEAEWYEVDDSAKGAASPVPASPSETAEKAATAAGDDVDGAEEGDAHYFQLLSKDLLHNVNLIFPDGQLTMVIGATGCGKSTLLGALMGEYEVRKGEAWAAKSIAYVPQQPWIMNATLRNNILFFDEQRPADLQDVIRCCQLEADLATLANGLETEIGEKGINLSGGQKMRVSLARAVYANREVYLLDDPLSALDANVGQRVVNDVFLGRLAGKTRVLATHQLHLLPLADHVVVLQRGRVAFTGSFAAFQQTNLEESLRGELKAETANGAAGHDTVAIEAEEDEELDEEEVSMDIKGCPKPQTVPQITRAPPSVRRQDSAKPSPGTADADDGAASPVDLQAAEVGKLMTNEEKAIGSVPWSTYVAYVKACGGLLLWCVLLAAFVVTEFVNAANGLWLSIWSTSTFGWEATTYMYVYLGIVALGVFSAPLRCFLCYHLMRIGSRNLHRGLLESLGVATVSFFDTTPLGRILNRFAKDIGIIDNTLNDSFLYLLQYFFSMCSTIAVMAVAQPLVLVALVPCVFIYYKLMQVYNASNRETRRIKSIAHSPVFTLLEESLQGQRTIATYGKMHVTLQEALKRLDVVYSALYMQNVTNRWLGTRLEFVSCVIISTVALFGVAGKMLRASQQSIGLISLSLTMAMTLTETLNWLVRQVATVEANMNSVERILHYIHAVDHEDVPEMRQLVEDLLKVGKANADGSSNDDDAAMVVASASPTAAAPHVVRAGALTLDHVQMRYREGLPLVLRDVSFSIAPREKVGVVGRTGSGKSTLLLTFMRMVDICGGEIRVDGRALGSYGLRELRRHFSMIPQDPVLFDGTVRLNVDPFLEASSAEVWHALELVGLRERVASETEGIDGRVLEGGSNFSVGQRQLMCMARALLKKGSGFILMDEATANIDPALDRQIQTTVMSAFAEYTVITIAHRLHTVAQYDKIIVMDHGVVAEMGSPRELVRGTTPFSTTWWRRLAIVVRENSDSFSCKHLE</sequence>
<dbReference type="InterPro" id="IPR011527">
    <property type="entry name" value="ABC1_TM_dom"/>
</dbReference>
<dbReference type="OMA" id="PYAWPSQ"/>
<dbReference type="InterPro" id="IPR044746">
    <property type="entry name" value="ABCC_6TM_D1"/>
</dbReference>
<keyword evidence="8" id="KW-0325">Glycoprotein</keyword>
<comment type="caution">
    <text evidence="13">The sequence shown here is derived from an EMBL/GenBank/DDBJ whole genome shotgun (WGS) entry which is preliminary data.</text>
</comment>
<dbReference type="InterPro" id="IPR003439">
    <property type="entry name" value="ABC_transporter-like_ATP-bd"/>
</dbReference>
<comment type="subcellular location">
    <subcellularLocation>
        <location evidence="1">Membrane</location>
        <topology evidence="1">Multi-pass membrane protein</topology>
    </subcellularLocation>
</comment>
<name>A0A0N0DYG8_LEPPY</name>
<organism evidence="13 14">
    <name type="scientific">Leptomonas pyrrhocoris</name>
    <name type="common">Firebug parasite</name>
    <dbReference type="NCBI Taxonomy" id="157538"/>
    <lineage>
        <taxon>Eukaryota</taxon>
        <taxon>Discoba</taxon>
        <taxon>Euglenozoa</taxon>
        <taxon>Kinetoplastea</taxon>
        <taxon>Metakinetoplastina</taxon>
        <taxon>Trypanosomatida</taxon>
        <taxon>Trypanosomatidae</taxon>
        <taxon>Leishmaniinae</taxon>
        <taxon>Leptomonas</taxon>
    </lineage>
</organism>
<keyword evidence="6 10" id="KW-1133">Transmembrane helix</keyword>
<dbReference type="GO" id="GO:0005524">
    <property type="term" value="F:ATP binding"/>
    <property type="evidence" value="ECO:0007669"/>
    <property type="project" value="UniProtKB-KW"/>
</dbReference>
<evidence type="ECO:0000256" key="8">
    <source>
        <dbReference type="ARBA" id="ARBA00023180"/>
    </source>
</evidence>
<dbReference type="SMART" id="SM00382">
    <property type="entry name" value="AAA"/>
    <property type="match status" value="2"/>
</dbReference>
<accession>A0A0N0DYG8</accession>
<evidence type="ECO:0000313" key="13">
    <source>
        <dbReference type="EMBL" id="KPA84112.1"/>
    </source>
</evidence>
<feature type="transmembrane region" description="Helical" evidence="10">
    <location>
        <begin position="486"/>
        <end position="507"/>
    </location>
</feature>
<feature type="domain" description="ABC transporter" evidence="11">
    <location>
        <begin position="1341"/>
        <end position="1576"/>
    </location>
</feature>
<evidence type="ECO:0000256" key="2">
    <source>
        <dbReference type="ARBA" id="ARBA00022448"/>
    </source>
</evidence>
<dbReference type="InterPro" id="IPR050173">
    <property type="entry name" value="ABC_transporter_C-like"/>
</dbReference>
<keyword evidence="2" id="KW-0813">Transport</keyword>
<dbReference type="SMART" id="SM01052">
    <property type="entry name" value="CAP_GLY"/>
    <property type="match status" value="1"/>
</dbReference>
<dbReference type="FunFam" id="3.40.50.300:FF:000630">
    <property type="entry name" value="ATP-binding cassette (ABC) transporter, putative"/>
    <property type="match status" value="1"/>
</dbReference>
<dbReference type="InterPro" id="IPR036640">
    <property type="entry name" value="ABC1_TM_sf"/>
</dbReference>
<dbReference type="Gene3D" id="3.40.50.300">
    <property type="entry name" value="P-loop containing nucleotide triphosphate hydrolases"/>
    <property type="match status" value="2"/>
</dbReference>
<dbReference type="PANTHER" id="PTHR24223:SF273">
    <property type="entry name" value="MULTIDRUG RESISTANCE PROTEIN E"/>
    <property type="match status" value="1"/>
</dbReference>
<dbReference type="GO" id="GO:0140359">
    <property type="term" value="F:ABC-type transporter activity"/>
    <property type="evidence" value="ECO:0007669"/>
    <property type="project" value="InterPro"/>
</dbReference>
<dbReference type="PROSITE" id="PS00211">
    <property type="entry name" value="ABC_TRANSPORTER_1"/>
    <property type="match status" value="2"/>
</dbReference>
<feature type="transmembrane region" description="Helical" evidence="10">
    <location>
        <begin position="1027"/>
        <end position="1048"/>
    </location>
</feature>
<evidence type="ECO:0000313" key="14">
    <source>
        <dbReference type="Proteomes" id="UP000037923"/>
    </source>
</evidence>
<feature type="transmembrane region" description="Helical" evidence="10">
    <location>
        <begin position="1109"/>
        <end position="1139"/>
    </location>
</feature>
<feature type="transmembrane region" description="Helical" evidence="10">
    <location>
        <begin position="1211"/>
        <end position="1231"/>
    </location>
</feature>
<dbReference type="Pfam" id="PF00664">
    <property type="entry name" value="ABC_membrane"/>
    <property type="match status" value="2"/>
</dbReference>
<dbReference type="SUPFAM" id="SSF90123">
    <property type="entry name" value="ABC transporter transmembrane region"/>
    <property type="match status" value="2"/>
</dbReference>
<dbReference type="InterPro" id="IPR003593">
    <property type="entry name" value="AAA+_ATPase"/>
</dbReference>
<keyword evidence="7 10" id="KW-0472">Membrane</keyword>